<dbReference type="AlphaFoldDB" id="A0A7I4F5J3"/>
<dbReference type="InParanoid" id="A0A7I4F5J3"/>
<protein>
    <recommendedName>
        <fullName evidence="1">D-isomer specific 2-hydroxyacid dehydrogenase catalytic domain-containing protein</fullName>
    </recommendedName>
</protein>
<dbReference type="Proteomes" id="UP000006727">
    <property type="component" value="Chromosome 15"/>
</dbReference>
<reference evidence="2" key="3">
    <citation type="submission" date="2020-12" db="UniProtKB">
        <authorList>
            <consortium name="EnsemblPlants"/>
        </authorList>
    </citation>
    <scope>IDENTIFICATION</scope>
</reference>
<dbReference type="EnsemblPlants" id="Pp3c15_21160V3.2">
    <property type="protein sequence ID" value="Pp3c15_21160V3.2"/>
    <property type="gene ID" value="Pp3c15_21160"/>
</dbReference>
<evidence type="ECO:0000313" key="3">
    <source>
        <dbReference type="Proteomes" id="UP000006727"/>
    </source>
</evidence>
<dbReference type="Gene3D" id="3.40.50.720">
    <property type="entry name" value="NAD(P)-binding Rossmann-like Domain"/>
    <property type="match status" value="1"/>
</dbReference>
<name>A0A7I4F5J3_PHYPA</name>
<dbReference type="EMBL" id="ABEU02000015">
    <property type="status" value="NOT_ANNOTATED_CDS"/>
    <property type="molecule type" value="Genomic_DNA"/>
</dbReference>
<evidence type="ECO:0000259" key="1">
    <source>
        <dbReference type="Pfam" id="PF00389"/>
    </source>
</evidence>
<sequence>MKSFFPRVFTVTNAELRAYMNTECLQKAKHSNIVLTRGVGFDHIDVHTSSYNGITIAKIIGKNVVSVPEIEFVEILSGPTNVARSTSSLKND</sequence>
<organism evidence="2 3">
    <name type="scientific">Physcomitrium patens</name>
    <name type="common">Spreading-leaved earth moss</name>
    <name type="synonym">Physcomitrella patens</name>
    <dbReference type="NCBI Taxonomy" id="3218"/>
    <lineage>
        <taxon>Eukaryota</taxon>
        <taxon>Viridiplantae</taxon>
        <taxon>Streptophyta</taxon>
        <taxon>Embryophyta</taxon>
        <taxon>Bryophyta</taxon>
        <taxon>Bryophytina</taxon>
        <taxon>Bryopsida</taxon>
        <taxon>Funariidae</taxon>
        <taxon>Funariales</taxon>
        <taxon>Funariaceae</taxon>
        <taxon>Physcomitrium</taxon>
    </lineage>
</organism>
<dbReference type="GO" id="GO:0051287">
    <property type="term" value="F:NAD binding"/>
    <property type="evidence" value="ECO:0007669"/>
    <property type="project" value="InterPro"/>
</dbReference>
<dbReference type="SUPFAM" id="SSF52283">
    <property type="entry name" value="Formate/glycerate dehydrogenase catalytic domain-like"/>
    <property type="match status" value="1"/>
</dbReference>
<dbReference type="Gramene" id="Pp3c15_21160V3.2">
    <property type="protein sequence ID" value="Pp3c15_21160V3.2"/>
    <property type="gene ID" value="Pp3c15_21160"/>
</dbReference>
<accession>A0A7I4F5J3</accession>
<feature type="domain" description="D-isomer specific 2-hydroxyacid dehydrogenase catalytic" evidence="1">
    <location>
        <begin position="19"/>
        <end position="69"/>
    </location>
</feature>
<dbReference type="GO" id="GO:0016616">
    <property type="term" value="F:oxidoreductase activity, acting on the CH-OH group of donors, NAD or NADP as acceptor"/>
    <property type="evidence" value="ECO:0007669"/>
    <property type="project" value="InterPro"/>
</dbReference>
<proteinExistence type="predicted"/>
<reference evidence="2 3" key="2">
    <citation type="journal article" date="2018" name="Plant J.">
        <title>The Physcomitrella patens chromosome-scale assembly reveals moss genome structure and evolution.</title>
        <authorList>
            <person name="Lang D."/>
            <person name="Ullrich K.K."/>
            <person name="Murat F."/>
            <person name="Fuchs J."/>
            <person name="Jenkins J."/>
            <person name="Haas F.B."/>
            <person name="Piednoel M."/>
            <person name="Gundlach H."/>
            <person name="Van Bel M."/>
            <person name="Meyberg R."/>
            <person name="Vives C."/>
            <person name="Morata J."/>
            <person name="Symeonidi A."/>
            <person name="Hiss M."/>
            <person name="Muchero W."/>
            <person name="Kamisugi Y."/>
            <person name="Saleh O."/>
            <person name="Blanc G."/>
            <person name="Decker E.L."/>
            <person name="van Gessel N."/>
            <person name="Grimwood J."/>
            <person name="Hayes R.D."/>
            <person name="Graham S.W."/>
            <person name="Gunter L.E."/>
            <person name="McDaniel S.F."/>
            <person name="Hoernstein S.N.W."/>
            <person name="Larsson A."/>
            <person name="Li F.W."/>
            <person name="Perroud P.F."/>
            <person name="Phillips J."/>
            <person name="Ranjan P."/>
            <person name="Rokshar D.S."/>
            <person name="Rothfels C.J."/>
            <person name="Schneider L."/>
            <person name="Shu S."/>
            <person name="Stevenson D.W."/>
            <person name="Thummler F."/>
            <person name="Tillich M."/>
            <person name="Villarreal Aguilar J.C."/>
            <person name="Widiez T."/>
            <person name="Wong G.K."/>
            <person name="Wymore A."/>
            <person name="Zhang Y."/>
            <person name="Zimmer A.D."/>
            <person name="Quatrano R.S."/>
            <person name="Mayer K.F.X."/>
            <person name="Goodstein D."/>
            <person name="Casacuberta J.M."/>
            <person name="Vandepoele K."/>
            <person name="Reski R."/>
            <person name="Cuming A.C."/>
            <person name="Tuskan G.A."/>
            <person name="Maumus F."/>
            <person name="Salse J."/>
            <person name="Schmutz J."/>
            <person name="Rensing S.A."/>
        </authorList>
    </citation>
    <scope>NUCLEOTIDE SEQUENCE [LARGE SCALE GENOMIC DNA]</scope>
    <source>
        <strain evidence="2 3">cv. Gransden 2004</strain>
    </source>
</reference>
<dbReference type="Pfam" id="PF00389">
    <property type="entry name" value="2-Hacid_dh"/>
    <property type="match status" value="1"/>
</dbReference>
<dbReference type="InterPro" id="IPR006139">
    <property type="entry name" value="D-isomer_2_OHA_DH_cat_dom"/>
</dbReference>
<evidence type="ECO:0000313" key="2">
    <source>
        <dbReference type="EnsemblPlants" id="Pp3c15_21160V3.2"/>
    </source>
</evidence>
<keyword evidence="3" id="KW-1185">Reference proteome</keyword>
<reference evidence="2 3" key="1">
    <citation type="journal article" date="2008" name="Science">
        <title>The Physcomitrella genome reveals evolutionary insights into the conquest of land by plants.</title>
        <authorList>
            <person name="Rensing S."/>
            <person name="Lang D."/>
            <person name="Zimmer A."/>
            <person name="Terry A."/>
            <person name="Salamov A."/>
            <person name="Shapiro H."/>
            <person name="Nishiyama T."/>
            <person name="Perroud P.-F."/>
            <person name="Lindquist E."/>
            <person name="Kamisugi Y."/>
            <person name="Tanahashi T."/>
            <person name="Sakakibara K."/>
            <person name="Fujita T."/>
            <person name="Oishi K."/>
            <person name="Shin-I T."/>
            <person name="Kuroki Y."/>
            <person name="Toyoda A."/>
            <person name="Suzuki Y."/>
            <person name="Hashimoto A."/>
            <person name="Yamaguchi K."/>
            <person name="Sugano A."/>
            <person name="Kohara Y."/>
            <person name="Fujiyama A."/>
            <person name="Anterola A."/>
            <person name="Aoki S."/>
            <person name="Ashton N."/>
            <person name="Barbazuk W.B."/>
            <person name="Barker E."/>
            <person name="Bennetzen J."/>
            <person name="Bezanilla M."/>
            <person name="Blankenship R."/>
            <person name="Cho S.H."/>
            <person name="Dutcher S."/>
            <person name="Estelle M."/>
            <person name="Fawcett J.A."/>
            <person name="Gundlach H."/>
            <person name="Hanada K."/>
            <person name="Heyl A."/>
            <person name="Hicks K.A."/>
            <person name="Hugh J."/>
            <person name="Lohr M."/>
            <person name="Mayer K."/>
            <person name="Melkozernov A."/>
            <person name="Murata T."/>
            <person name="Nelson D."/>
            <person name="Pils B."/>
            <person name="Prigge M."/>
            <person name="Reiss B."/>
            <person name="Renner T."/>
            <person name="Rombauts S."/>
            <person name="Rushton P."/>
            <person name="Sanderfoot A."/>
            <person name="Schween G."/>
            <person name="Shiu S.-H."/>
            <person name="Stueber K."/>
            <person name="Theodoulou F.L."/>
            <person name="Tu H."/>
            <person name="Van de Peer Y."/>
            <person name="Verrier P.J."/>
            <person name="Waters E."/>
            <person name="Wood A."/>
            <person name="Yang L."/>
            <person name="Cove D."/>
            <person name="Cuming A."/>
            <person name="Hasebe M."/>
            <person name="Lucas S."/>
            <person name="Mishler D.B."/>
            <person name="Reski R."/>
            <person name="Grigoriev I."/>
            <person name="Quatrano R.S."/>
            <person name="Boore J.L."/>
        </authorList>
    </citation>
    <scope>NUCLEOTIDE SEQUENCE [LARGE SCALE GENOMIC DNA]</scope>
    <source>
        <strain evidence="2 3">cv. Gransden 2004</strain>
    </source>
</reference>